<sequence>MKILVLIDGSKWSQKAALHAVAVAKKKNAK</sequence>
<reference evidence="1" key="1">
    <citation type="journal article" date="2020" name="mSystems">
        <title>Genome- and Community-Level Interaction Insights into Carbon Utilization and Element Cycling Functions of Hydrothermarchaeota in Hydrothermal Sediment.</title>
        <authorList>
            <person name="Zhou Z."/>
            <person name="Liu Y."/>
            <person name="Xu W."/>
            <person name="Pan J."/>
            <person name="Luo Z.H."/>
            <person name="Li M."/>
        </authorList>
    </citation>
    <scope>NUCLEOTIDE SEQUENCE [LARGE SCALE GENOMIC DNA]</scope>
    <source>
        <strain evidence="1">HyVt-93</strain>
    </source>
</reference>
<name>A0A7C5NW10_THELI</name>
<dbReference type="EMBL" id="DRTU01000018">
    <property type="protein sequence ID" value="HHH99926.1"/>
    <property type="molecule type" value="Genomic_DNA"/>
</dbReference>
<dbReference type="Proteomes" id="UP000886217">
    <property type="component" value="Unassembled WGS sequence"/>
</dbReference>
<dbReference type="AlphaFoldDB" id="A0A7C5NW10"/>
<organism evidence="1">
    <name type="scientific">Thermococcus litoralis</name>
    <dbReference type="NCBI Taxonomy" id="2265"/>
    <lineage>
        <taxon>Archaea</taxon>
        <taxon>Methanobacteriati</taxon>
        <taxon>Methanobacteriota</taxon>
        <taxon>Thermococci</taxon>
        <taxon>Thermococcales</taxon>
        <taxon>Thermococcaceae</taxon>
        <taxon>Thermococcus</taxon>
    </lineage>
</organism>
<protein>
    <submittedName>
        <fullName evidence="1">Universal stress protein</fullName>
    </submittedName>
</protein>
<dbReference type="SUPFAM" id="SSF52402">
    <property type="entry name" value="Adenine nucleotide alpha hydrolases-like"/>
    <property type="match status" value="1"/>
</dbReference>
<evidence type="ECO:0000313" key="1">
    <source>
        <dbReference type="EMBL" id="HHH99926.1"/>
    </source>
</evidence>
<gene>
    <name evidence="1" type="ORF">ENL40_00345</name>
</gene>
<comment type="caution">
    <text evidence="1">The sequence shown here is derived from an EMBL/GenBank/DDBJ whole genome shotgun (WGS) entry which is preliminary data.</text>
</comment>
<accession>A0A7C5NW10</accession>
<feature type="non-terminal residue" evidence="1">
    <location>
        <position position="30"/>
    </location>
</feature>
<proteinExistence type="predicted"/>